<organism evidence="6 7">
    <name type="scientific">Phialocephala subalpina</name>
    <dbReference type="NCBI Taxonomy" id="576137"/>
    <lineage>
        <taxon>Eukaryota</taxon>
        <taxon>Fungi</taxon>
        <taxon>Dikarya</taxon>
        <taxon>Ascomycota</taxon>
        <taxon>Pezizomycotina</taxon>
        <taxon>Leotiomycetes</taxon>
        <taxon>Helotiales</taxon>
        <taxon>Mollisiaceae</taxon>
        <taxon>Phialocephala</taxon>
        <taxon>Phialocephala fortinii species complex</taxon>
    </lineage>
</organism>
<evidence type="ECO:0000313" key="7">
    <source>
        <dbReference type="Proteomes" id="UP000184330"/>
    </source>
</evidence>
<dbReference type="STRING" id="576137.A0A1L7XX72"/>
<dbReference type="PANTHER" id="PTHR24185">
    <property type="entry name" value="CALCIUM-INDEPENDENT PHOSPHOLIPASE A2-GAMMA"/>
    <property type="match status" value="1"/>
</dbReference>
<dbReference type="SUPFAM" id="SSF52540">
    <property type="entry name" value="P-loop containing nucleoside triphosphate hydrolases"/>
    <property type="match status" value="1"/>
</dbReference>
<proteinExistence type="predicted"/>
<dbReference type="GO" id="GO:0016042">
    <property type="term" value="P:lipid catabolic process"/>
    <property type="evidence" value="ECO:0007669"/>
    <property type="project" value="UniProtKB-UniRule"/>
</dbReference>
<dbReference type="SUPFAM" id="SSF52151">
    <property type="entry name" value="FabD/lysophospholipase-like"/>
    <property type="match status" value="1"/>
</dbReference>
<dbReference type="InterPro" id="IPR016035">
    <property type="entry name" value="Acyl_Trfase/lysoPLipase"/>
</dbReference>
<dbReference type="Pfam" id="PF13424">
    <property type="entry name" value="TPR_12"/>
    <property type="match status" value="2"/>
</dbReference>
<dbReference type="GO" id="GO:0047499">
    <property type="term" value="F:calcium-independent phospholipase A2 activity"/>
    <property type="evidence" value="ECO:0007669"/>
    <property type="project" value="TreeGrafter"/>
</dbReference>
<sequence>MASLESQLAIKVSGLPEVGNRPCLLSLDGGGVRGLSSLHILRYIMTKVNENRSGDALVKPCQIFDIIGGTSTGGLIAIMLGTLGMDVDECIKAYDTLFEQVFGKKKGFLPTNWKLDVKSAFSSKALRSAVTEIVTKSGRKPDAKFNEGIDHKCKTFVCATSKDTSNTRLLKDYDIPGKPRQNQGMTIVEAAMATSAALSFFDPVKIGDQIYLDGGTGANNPVDRVWNEAQALFGAEDGKIDNVVGCILSIGTGDPGIHSFSKNAWKVLTETLRNLATETEATERRFASTHSYLTASTPRYFRFNVQQGLQNVGLAEYKEAGKIKTVTEEYMDHRNKELEVLKTSEILRAKNSAAPPNIKQLVTEFEYNKAHLSHTAEIFKAPKYRVKDFIGRTAELDRLSDACNANGSSDDKPRIVVIRALGGQGKTQLALKFCYQMRGKMPVFWADAQASKTLKKDLASFAPLLNASISNNADIDARVDATLTTLQVFPTPWLMVFDNYDDPDSFNNIDHFMPSCSHGVIVITTRHENTLKLADKDFKISLDSLSENDAIELLEVTSDGKNLKGHDLPTKEDIVNRLGKHALAVAQAGAYIRDSKISIRDFLQHFEQRKRRVIGDKSEGMNEYRKKLSENTEVETSMNVFTTFELSYSQLSRRGDGVAYHSADVLTLLAFFESKSVSEDLMKSYCEHEDAQLDIEDSISKPEASSKPGVFLTHHAKEWDPDDYCDVLILLSKLSLTQPFTRHDNNLCIVSLHPLVRDWIRIRTDDINSQKYASFAGTCIYRLLDLTPHPNYLYALSLPKTQELQAHLDIHATDRSGLSSKGLVPVYKTPSRDIGWPELLFGYLTDNNGEYNKSVWWFQLSLEQRIKAFGNVPNTKAPYYTHEAILFSQHALASAYKSDGQISEAIKLLEHVVKIEETTLGETYPNRLTSQHELARAYEANGQISEAIKLLEHIVKIEETTLAETHPDRLASQHALANTYKANGQILEAIKLLEHIVKIEETTLAETHPDRLASQYALANTYKANGQILEAINLLEHVVKIEETTLAKTHPDRLISQRALALVYKANAQISEAVKLVS</sequence>
<protein>
    <recommendedName>
        <fullName evidence="5">PNPLA domain-containing protein</fullName>
    </recommendedName>
</protein>
<reference evidence="6 7" key="1">
    <citation type="submission" date="2016-03" db="EMBL/GenBank/DDBJ databases">
        <authorList>
            <person name="Ploux O."/>
        </authorList>
    </citation>
    <scope>NUCLEOTIDE SEQUENCE [LARGE SCALE GENOMIC DNA]</scope>
    <source>
        <strain evidence="6 7">UAMH 11012</strain>
    </source>
</reference>
<keyword evidence="7" id="KW-1185">Reference proteome</keyword>
<dbReference type="AlphaFoldDB" id="A0A1L7XX72"/>
<dbReference type="SMART" id="SM00028">
    <property type="entry name" value="TPR"/>
    <property type="match status" value="4"/>
</dbReference>
<gene>
    <name evidence="6" type="ORF">PAC_19507</name>
</gene>
<feature type="short sequence motif" description="DGA/G" evidence="4">
    <location>
        <begin position="213"/>
        <end position="215"/>
    </location>
</feature>
<dbReference type="PROSITE" id="PS51635">
    <property type="entry name" value="PNPLA"/>
    <property type="match status" value="1"/>
</dbReference>
<dbReference type="InterPro" id="IPR019734">
    <property type="entry name" value="TPR_rpt"/>
</dbReference>
<keyword evidence="1 4" id="KW-0378">Hydrolase</keyword>
<evidence type="ECO:0000256" key="1">
    <source>
        <dbReference type="ARBA" id="ARBA00022801"/>
    </source>
</evidence>
<dbReference type="CDD" id="cd07216">
    <property type="entry name" value="Pat17_PNPLA8_PNPLA9_like3"/>
    <property type="match status" value="1"/>
</dbReference>
<dbReference type="PANTHER" id="PTHR24185:SF1">
    <property type="entry name" value="CALCIUM-INDEPENDENT PHOSPHOLIPASE A2-GAMMA"/>
    <property type="match status" value="1"/>
</dbReference>
<dbReference type="Gene3D" id="3.40.1090.10">
    <property type="entry name" value="Cytosolic phospholipase A2 catalytic domain"/>
    <property type="match status" value="1"/>
</dbReference>
<name>A0A1L7XX72_9HELO</name>
<dbReference type="InterPro" id="IPR011990">
    <property type="entry name" value="TPR-like_helical_dom_sf"/>
</dbReference>
<evidence type="ECO:0000259" key="5">
    <source>
        <dbReference type="PROSITE" id="PS51635"/>
    </source>
</evidence>
<feature type="active site" description="Proton acceptor" evidence="4">
    <location>
        <position position="213"/>
    </location>
</feature>
<dbReference type="GO" id="GO:0019369">
    <property type="term" value="P:arachidonate metabolic process"/>
    <property type="evidence" value="ECO:0007669"/>
    <property type="project" value="TreeGrafter"/>
</dbReference>
<dbReference type="InterPro" id="IPR027417">
    <property type="entry name" value="P-loop_NTPase"/>
</dbReference>
<keyword evidence="3 4" id="KW-0443">Lipid metabolism</keyword>
<accession>A0A1L7XX72</accession>
<feature type="domain" description="PNPLA" evidence="5">
    <location>
        <begin position="25"/>
        <end position="226"/>
    </location>
</feature>
<feature type="active site" description="Nucleophile" evidence="4">
    <location>
        <position position="71"/>
    </location>
</feature>
<dbReference type="Proteomes" id="UP000184330">
    <property type="component" value="Unassembled WGS sequence"/>
</dbReference>
<dbReference type="GO" id="GO:0016020">
    <property type="term" value="C:membrane"/>
    <property type="evidence" value="ECO:0007669"/>
    <property type="project" value="TreeGrafter"/>
</dbReference>
<dbReference type="Gene3D" id="3.40.50.300">
    <property type="entry name" value="P-loop containing nucleotide triphosphate hydrolases"/>
    <property type="match status" value="1"/>
</dbReference>
<dbReference type="Gene3D" id="1.25.40.10">
    <property type="entry name" value="Tetratricopeptide repeat domain"/>
    <property type="match status" value="1"/>
</dbReference>
<dbReference type="EMBL" id="FJOG01000075">
    <property type="protein sequence ID" value="CZR69607.1"/>
    <property type="molecule type" value="Genomic_DNA"/>
</dbReference>
<evidence type="ECO:0000256" key="4">
    <source>
        <dbReference type="PROSITE-ProRule" id="PRU01161"/>
    </source>
</evidence>
<evidence type="ECO:0000256" key="2">
    <source>
        <dbReference type="ARBA" id="ARBA00022963"/>
    </source>
</evidence>
<evidence type="ECO:0000313" key="6">
    <source>
        <dbReference type="EMBL" id="CZR69607.1"/>
    </source>
</evidence>
<evidence type="ECO:0000256" key="3">
    <source>
        <dbReference type="ARBA" id="ARBA00023098"/>
    </source>
</evidence>
<feature type="short sequence motif" description="GXSXG" evidence="4">
    <location>
        <begin position="69"/>
        <end position="73"/>
    </location>
</feature>
<feature type="short sequence motif" description="GXGXXG" evidence="4">
    <location>
        <begin position="29"/>
        <end position="34"/>
    </location>
</feature>
<dbReference type="Pfam" id="PF01734">
    <property type="entry name" value="Patatin"/>
    <property type="match status" value="1"/>
</dbReference>
<keyword evidence="2 4" id="KW-0442">Lipid degradation</keyword>
<dbReference type="SUPFAM" id="SSF48452">
    <property type="entry name" value="TPR-like"/>
    <property type="match status" value="1"/>
</dbReference>
<dbReference type="GO" id="GO:0046486">
    <property type="term" value="P:glycerolipid metabolic process"/>
    <property type="evidence" value="ECO:0007669"/>
    <property type="project" value="UniProtKB-ARBA"/>
</dbReference>
<dbReference type="InterPro" id="IPR002641">
    <property type="entry name" value="PNPLA_dom"/>
</dbReference>
<dbReference type="OrthoDB" id="626167at2759"/>